<dbReference type="Pfam" id="PF13618">
    <property type="entry name" value="Gluconate_2-dh3"/>
    <property type="match status" value="1"/>
</dbReference>
<proteinExistence type="predicted"/>
<organism evidence="1">
    <name type="scientific">Sulfurimonas autotrophica</name>
    <dbReference type="NCBI Taxonomy" id="202747"/>
    <lineage>
        <taxon>Bacteria</taxon>
        <taxon>Pseudomonadati</taxon>
        <taxon>Campylobacterota</taxon>
        <taxon>Epsilonproteobacteria</taxon>
        <taxon>Campylobacterales</taxon>
        <taxon>Sulfurimonadaceae</taxon>
        <taxon>Sulfurimonas</taxon>
    </lineage>
</organism>
<dbReference type="AlphaFoldDB" id="A0A7C3C394"/>
<accession>A0A7C3C394</accession>
<evidence type="ECO:0008006" key="2">
    <source>
        <dbReference type="Google" id="ProtNLM"/>
    </source>
</evidence>
<evidence type="ECO:0000313" key="1">
    <source>
        <dbReference type="EMBL" id="HFB53268.1"/>
    </source>
</evidence>
<protein>
    <recommendedName>
        <fullName evidence="2">Gluconate 2-dehydrogenase subunit 3 family protein</fullName>
    </recommendedName>
</protein>
<reference evidence="1" key="1">
    <citation type="journal article" date="2020" name="mSystems">
        <title>Genome- and Community-Level Interaction Insights into Carbon Utilization and Element Cycling Functions of Hydrothermarchaeota in Hydrothermal Sediment.</title>
        <authorList>
            <person name="Zhou Z."/>
            <person name="Liu Y."/>
            <person name="Xu W."/>
            <person name="Pan J."/>
            <person name="Luo Z.H."/>
            <person name="Li M."/>
        </authorList>
    </citation>
    <scope>NUCLEOTIDE SEQUENCE [LARGE SCALE GENOMIC DNA]</scope>
    <source>
        <strain evidence="1">HyVt-507</strain>
    </source>
</reference>
<comment type="caution">
    <text evidence="1">The sequence shown here is derived from an EMBL/GenBank/DDBJ whole genome shotgun (WGS) entry which is preliminary data.</text>
</comment>
<dbReference type="Proteomes" id="UP000886390">
    <property type="component" value="Unassembled WGS sequence"/>
</dbReference>
<name>A0A7C3C394_9BACT</name>
<sequence length="178" mass="20482">MNVHLTILRRKKVLFLTTFSRRNFLQAGILSSAVFLMDGCSLFGITTPLETLGVMHKDLFPKAQSLGIQTAPYMSLVFNHPRISKADKEFLKNGVKWLNEASLKEYRSTYTKLSRKDRERVLRIISKTEWGESFIYDVMSYMFEAMLGDPIYGGNNKEAGWKWLAFTGGEPRPKEPYL</sequence>
<dbReference type="EMBL" id="DRNH01000047">
    <property type="protein sequence ID" value="HFB53268.1"/>
    <property type="molecule type" value="Genomic_DNA"/>
</dbReference>
<dbReference type="InterPro" id="IPR027056">
    <property type="entry name" value="Gluconate_2DH_su3"/>
</dbReference>
<gene>
    <name evidence="1" type="ORF">ENJ67_00920</name>
</gene>